<reference evidence="2" key="1">
    <citation type="journal article" date="2021" name="Nat. Commun.">
        <title>Genetic determinants of endophytism in the Arabidopsis root mycobiome.</title>
        <authorList>
            <person name="Mesny F."/>
            <person name="Miyauchi S."/>
            <person name="Thiergart T."/>
            <person name="Pickel B."/>
            <person name="Atanasova L."/>
            <person name="Karlsson M."/>
            <person name="Huettel B."/>
            <person name="Barry K.W."/>
            <person name="Haridas S."/>
            <person name="Chen C."/>
            <person name="Bauer D."/>
            <person name="Andreopoulos W."/>
            <person name="Pangilinan J."/>
            <person name="LaButti K."/>
            <person name="Riley R."/>
            <person name="Lipzen A."/>
            <person name="Clum A."/>
            <person name="Drula E."/>
            <person name="Henrissat B."/>
            <person name="Kohler A."/>
            <person name="Grigoriev I.V."/>
            <person name="Martin F.M."/>
            <person name="Hacquard S."/>
        </authorList>
    </citation>
    <scope>NUCLEOTIDE SEQUENCE</scope>
    <source>
        <strain evidence="2">MPI-CAGE-CH-0235</strain>
    </source>
</reference>
<feature type="region of interest" description="Disordered" evidence="1">
    <location>
        <begin position="84"/>
        <end position="163"/>
    </location>
</feature>
<feature type="compositionally biased region" description="Polar residues" evidence="1">
    <location>
        <begin position="135"/>
        <end position="146"/>
    </location>
</feature>
<dbReference type="InterPro" id="IPR022124">
    <property type="entry name" value="DUF3659"/>
</dbReference>
<evidence type="ECO:0000313" key="3">
    <source>
        <dbReference type="Proteomes" id="UP000813444"/>
    </source>
</evidence>
<proteinExistence type="predicted"/>
<accession>A0A8K0WKC7</accession>
<dbReference type="PANTHER" id="PTHR39461:SF1">
    <property type="entry name" value="LEA DOMAIN PROTEIN (AFU_ORTHOLOGUE AFUA_8G04920)"/>
    <property type="match status" value="1"/>
</dbReference>
<gene>
    <name evidence="2" type="ORF">B0I35DRAFT_454344</name>
</gene>
<feature type="region of interest" description="Disordered" evidence="1">
    <location>
        <begin position="1"/>
        <end position="34"/>
    </location>
</feature>
<evidence type="ECO:0000256" key="1">
    <source>
        <dbReference type="SAM" id="MobiDB-lite"/>
    </source>
</evidence>
<evidence type="ECO:0000313" key="2">
    <source>
        <dbReference type="EMBL" id="KAH7305567.1"/>
    </source>
</evidence>
<sequence>MTEESGDNGFQHNEEPPHIEIPKIRPMSTGESPRELAKGLEGKYVDEFGNILDWDGTVLGRVEGDLPSMVGRPVEESGEILDADGEVAGHVSENYSRPPLKPLQGGLKVDEEGNIYNDEGQVIGRLNSPPPGSGKSLQQNAHNTQSAHDDPKPSPATPSPSEVYLDIKSTHDGIQLIIKIPTVFNRDPEKRQ</sequence>
<dbReference type="PANTHER" id="PTHR39461">
    <property type="entry name" value="LEA DOMAIN PROTEIN (AFU_ORTHOLOGUE AFUA_8G04920)"/>
    <property type="match status" value="1"/>
</dbReference>
<comment type="caution">
    <text evidence="2">The sequence shown here is derived from an EMBL/GenBank/DDBJ whole genome shotgun (WGS) entry which is preliminary data.</text>
</comment>
<dbReference type="Pfam" id="PF12396">
    <property type="entry name" value="DUF3659"/>
    <property type="match status" value="1"/>
</dbReference>
<dbReference type="OrthoDB" id="3946749at2759"/>
<feature type="compositionally biased region" description="Basic and acidic residues" evidence="1">
    <location>
        <begin position="12"/>
        <end position="23"/>
    </location>
</feature>
<keyword evidence="3" id="KW-1185">Reference proteome</keyword>
<dbReference type="EMBL" id="JAGPNK010000018">
    <property type="protein sequence ID" value="KAH7305567.1"/>
    <property type="molecule type" value="Genomic_DNA"/>
</dbReference>
<name>A0A8K0WKC7_9HYPO</name>
<organism evidence="2 3">
    <name type="scientific">Stachybotrys elegans</name>
    <dbReference type="NCBI Taxonomy" id="80388"/>
    <lineage>
        <taxon>Eukaryota</taxon>
        <taxon>Fungi</taxon>
        <taxon>Dikarya</taxon>
        <taxon>Ascomycota</taxon>
        <taxon>Pezizomycotina</taxon>
        <taxon>Sordariomycetes</taxon>
        <taxon>Hypocreomycetidae</taxon>
        <taxon>Hypocreales</taxon>
        <taxon>Stachybotryaceae</taxon>
        <taxon>Stachybotrys</taxon>
    </lineage>
</organism>
<dbReference type="AlphaFoldDB" id="A0A8K0WKC7"/>
<protein>
    <recommendedName>
        <fullName evidence="4">LEA domain protein</fullName>
    </recommendedName>
</protein>
<dbReference type="Proteomes" id="UP000813444">
    <property type="component" value="Unassembled WGS sequence"/>
</dbReference>
<evidence type="ECO:0008006" key="4">
    <source>
        <dbReference type="Google" id="ProtNLM"/>
    </source>
</evidence>